<dbReference type="InterPro" id="IPR007374">
    <property type="entry name" value="ASCH_domain"/>
</dbReference>
<organism evidence="2 3">
    <name type="scientific">Pseudoalteromonas lipolytica</name>
    <dbReference type="NCBI Taxonomy" id="570156"/>
    <lineage>
        <taxon>Bacteria</taxon>
        <taxon>Pseudomonadati</taxon>
        <taxon>Pseudomonadota</taxon>
        <taxon>Gammaproteobacteria</taxon>
        <taxon>Alteromonadales</taxon>
        <taxon>Pseudoalteromonadaceae</taxon>
        <taxon>Pseudoalteromonas</taxon>
    </lineage>
</organism>
<dbReference type="Proteomes" id="UP000264605">
    <property type="component" value="Chromosome"/>
</dbReference>
<dbReference type="AlphaFoldDB" id="A0AAD0RY34"/>
<dbReference type="EMBL" id="CP032090">
    <property type="protein sequence ID" value="AXV64713.1"/>
    <property type="molecule type" value="Genomic_DNA"/>
</dbReference>
<dbReference type="SUPFAM" id="SSF88697">
    <property type="entry name" value="PUA domain-like"/>
    <property type="match status" value="1"/>
</dbReference>
<accession>A0AAD0RY34</accession>
<evidence type="ECO:0000313" key="2">
    <source>
        <dbReference type="EMBL" id="AXV64713.1"/>
    </source>
</evidence>
<dbReference type="KEGG" id="pdj:D0907_05140"/>
<evidence type="ECO:0000259" key="1">
    <source>
        <dbReference type="SMART" id="SM01022"/>
    </source>
</evidence>
<dbReference type="InterPro" id="IPR015947">
    <property type="entry name" value="PUA-like_sf"/>
</dbReference>
<dbReference type="PANTHER" id="PTHR39203:SF1">
    <property type="entry name" value="CYTOPLASMIC PROTEIN"/>
    <property type="match status" value="1"/>
</dbReference>
<dbReference type="SMART" id="SM01022">
    <property type="entry name" value="ASCH"/>
    <property type="match status" value="1"/>
</dbReference>
<dbReference type="PANTHER" id="PTHR39203">
    <property type="entry name" value="CYTOPLASMIC PROTEIN-RELATED"/>
    <property type="match status" value="1"/>
</dbReference>
<dbReference type="InterPro" id="IPR009326">
    <property type="entry name" value="DUF984"/>
</dbReference>
<dbReference type="CDD" id="cd06553">
    <property type="entry name" value="ASCH_Ef3133_like"/>
    <property type="match status" value="1"/>
</dbReference>
<gene>
    <name evidence="2" type="ORF">D0907_05140</name>
</gene>
<protein>
    <submittedName>
        <fullName evidence="2">ASCH domain-containing protein</fullName>
    </submittedName>
</protein>
<feature type="domain" description="ASCH" evidence="1">
    <location>
        <begin position="65"/>
        <end position="188"/>
    </location>
</feature>
<evidence type="ECO:0000313" key="3">
    <source>
        <dbReference type="Proteomes" id="UP000264605"/>
    </source>
</evidence>
<dbReference type="Pfam" id="PF04266">
    <property type="entry name" value="ASCH"/>
    <property type="match status" value="1"/>
</dbReference>
<sequence>MQCGMHGYLKAMPPRVPVLKLKWRVTRYLLRFQLLQPLSNEQRINKMIADFNQQSSRQISTLPAWHFCDNEVDANECADLVLQGVKRATTSSLYWFEANNEALPRVGDLAIFTNWQGRPLGIIETTSVVITPYNQITEAYAALEGEGDKSLRYWQQVHWPYYQRELHGTAYSRHPEMPLVCEQFQLVFKESS</sequence>
<name>A0AAD0RY34_9GAMM</name>
<dbReference type="Gene3D" id="3.10.400.10">
    <property type="entry name" value="Sulfate adenylyltransferase"/>
    <property type="match status" value="1"/>
</dbReference>
<reference evidence="2 3" key="1">
    <citation type="submission" date="2018-08" db="EMBL/GenBank/DDBJ databases">
        <title>Draft genome sequence of Pseudoalteromonas donghaensis HJ51.</title>
        <authorList>
            <person name="Oh J."/>
            <person name="Roh D."/>
        </authorList>
    </citation>
    <scope>NUCLEOTIDE SEQUENCE [LARGE SCALE GENOMIC DNA]</scope>
    <source>
        <strain evidence="2 3">HJ51</strain>
    </source>
</reference>
<proteinExistence type="predicted"/>